<evidence type="ECO:0000256" key="1">
    <source>
        <dbReference type="SAM" id="MobiDB-lite"/>
    </source>
</evidence>
<evidence type="ECO:0000313" key="2">
    <source>
        <dbReference type="EMBL" id="CAG7724442.1"/>
    </source>
</evidence>
<comment type="caution">
    <text evidence="2">The sequence shown here is derived from an EMBL/GenBank/DDBJ whole genome shotgun (WGS) entry which is preliminary data.</text>
</comment>
<reference evidence="2" key="1">
    <citation type="submission" date="2021-06" db="EMBL/GenBank/DDBJ databases">
        <authorList>
            <person name="Hodson N. C."/>
            <person name="Mongue J. A."/>
            <person name="Jaron S. K."/>
        </authorList>
    </citation>
    <scope>NUCLEOTIDE SEQUENCE</scope>
</reference>
<feature type="compositionally biased region" description="Basic and acidic residues" evidence="1">
    <location>
        <begin position="32"/>
        <end position="43"/>
    </location>
</feature>
<organism evidence="2 3">
    <name type="scientific">Allacma fusca</name>
    <dbReference type="NCBI Taxonomy" id="39272"/>
    <lineage>
        <taxon>Eukaryota</taxon>
        <taxon>Metazoa</taxon>
        <taxon>Ecdysozoa</taxon>
        <taxon>Arthropoda</taxon>
        <taxon>Hexapoda</taxon>
        <taxon>Collembola</taxon>
        <taxon>Symphypleona</taxon>
        <taxon>Sminthuridae</taxon>
        <taxon>Allacma</taxon>
    </lineage>
</organism>
<feature type="compositionally biased region" description="Polar residues" evidence="1">
    <location>
        <begin position="58"/>
        <end position="67"/>
    </location>
</feature>
<protein>
    <submittedName>
        <fullName evidence="2">Uncharacterized protein</fullName>
    </submittedName>
</protein>
<proteinExistence type="predicted"/>
<gene>
    <name evidence="2" type="ORF">AFUS01_LOCUS13468</name>
</gene>
<name>A0A8J2NSJ7_9HEXA</name>
<evidence type="ECO:0000313" key="3">
    <source>
        <dbReference type="Proteomes" id="UP000708208"/>
    </source>
</evidence>
<feature type="compositionally biased region" description="Polar residues" evidence="1">
    <location>
        <begin position="1"/>
        <end position="11"/>
    </location>
</feature>
<feature type="region of interest" description="Disordered" evidence="1">
    <location>
        <begin position="1"/>
        <end position="67"/>
    </location>
</feature>
<sequence>MLKISKISTNGTKKKAGVCECQSTKRGSGGGKKQESSPIREKPSSSVNTLLGFGVSGKKNTSFSQKR</sequence>
<keyword evidence="3" id="KW-1185">Reference proteome</keyword>
<accession>A0A8J2NSJ7</accession>
<dbReference type="EMBL" id="CAJVCH010109913">
    <property type="protein sequence ID" value="CAG7724442.1"/>
    <property type="molecule type" value="Genomic_DNA"/>
</dbReference>
<dbReference type="Proteomes" id="UP000708208">
    <property type="component" value="Unassembled WGS sequence"/>
</dbReference>
<dbReference type="AlphaFoldDB" id="A0A8J2NSJ7"/>